<name>A0ACC4AMF5_POPAL</name>
<reference evidence="1 2" key="1">
    <citation type="journal article" date="2024" name="Plant Biotechnol. J.">
        <title>Genome and CRISPR/Cas9 system of a widespread forest tree (Populus alba) in the world.</title>
        <authorList>
            <person name="Liu Y.J."/>
            <person name="Jiang P.F."/>
            <person name="Han X.M."/>
            <person name="Li X.Y."/>
            <person name="Wang H.M."/>
            <person name="Wang Y.J."/>
            <person name="Wang X.X."/>
            <person name="Zeng Q.Y."/>
        </authorList>
    </citation>
    <scope>NUCLEOTIDE SEQUENCE [LARGE SCALE GENOMIC DNA]</scope>
    <source>
        <strain evidence="2">cv. PAL-ZL1</strain>
    </source>
</reference>
<evidence type="ECO:0000313" key="2">
    <source>
        <dbReference type="Proteomes" id="UP000309997"/>
    </source>
</evidence>
<comment type="caution">
    <text evidence="1">The sequence shown here is derived from an EMBL/GenBank/DDBJ whole genome shotgun (WGS) entry which is preliminary data.</text>
</comment>
<sequence length="124" mass="14045">MIAGKKWVEEEKAACLDSGKQCLEDVQKIFPSNTGTILKWVGYKVEEESVIKVFKERDEFLQGLIEEVKRKETSSVTSNPAEGVKDQITVIGSLLALQKSDPELYTDEVVKGTMANYLYFEMKF</sequence>
<proteinExistence type="predicted"/>
<evidence type="ECO:0000313" key="1">
    <source>
        <dbReference type="EMBL" id="KAL3567414.1"/>
    </source>
</evidence>
<keyword evidence="2" id="KW-1185">Reference proteome</keyword>
<protein>
    <submittedName>
        <fullName evidence="1">Uncharacterized protein</fullName>
    </submittedName>
</protein>
<accession>A0ACC4AMF5</accession>
<dbReference type="Proteomes" id="UP000309997">
    <property type="component" value="Unassembled WGS sequence"/>
</dbReference>
<organism evidence="1 2">
    <name type="scientific">Populus alba</name>
    <name type="common">White poplar</name>
    <dbReference type="NCBI Taxonomy" id="43335"/>
    <lineage>
        <taxon>Eukaryota</taxon>
        <taxon>Viridiplantae</taxon>
        <taxon>Streptophyta</taxon>
        <taxon>Embryophyta</taxon>
        <taxon>Tracheophyta</taxon>
        <taxon>Spermatophyta</taxon>
        <taxon>Magnoliopsida</taxon>
        <taxon>eudicotyledons</taxon>
        <taxon>Gunneridae</taxon>
        <taxon>Pentapetalae</taxon>
        <taxon>rosids</taxon>
        <taxon>fabids</taxon>
        <taxon>Malpighiales</taxon>
        <taxon>Salicaceae</taxon>
        <taxon>Saliceae</taxon>
        <taxon>Populus</taxon>
    </lineage>
</organism>
<gene>
    <name evidence="1" type="ORF">D5086_030065</name>
</gene>
<dbReference type="EMBL" id="RCHU02000017">
    <property type="protein sequence ID" value="KAL3567414.1"/>
    <property type="molecule type" value="Genomic_DNA"/>
</dbReference>